<organism evidence="2 3">
    <name type="scientific">Psilocybe cyanescens</name>
    <dbReference type="NCBI Taxonomy" id="93625"/>
    <lineage>
        <taxon>Eukaryota</taxon>
        <taxon>Fungi</taxon>
        <taxon>Dikarya</taxon>
        <taxon>Basidiomycota</taxon>
        <taxon>Agaricomycotina</taxon>
        <taxon>Agaricomycetes</taxon>
        <taxon>Agaricomycetidae</taxon>
        <taxon>Agaricales</taxon>
        <taxon>Agaricineae</taxon>
        <taxon>Strophariaceae</taxon>
        <taxon>Psilocybe</taxon>
    </lineage>
</organism>
<accession>A0A409XDK2</accession>
<evidence type="ECO:0000313" key="2">
    <source>
        <dbReference type="EMBL" id="PPQ88862.1"/>
    </source>
</evidence>
<protein>
    <submittedName>
        <fullName evidence="2">Uncharacterized protein</fullName>
    </submittedName>
</protein>
<dbReference type="OrthoDB" id="3239511at2759"/>
<evidence type="ECO:0000256" key="1">
    <source>
        <dbReference type="SAM" id="MobiDB-lite"/>
    </source>
</evidence>
<feature type="region of interest" description="Disordered" evidence="1">
    <location>
        <begin position="139"/>
        <end position="177"/>
    </location>
</feature>
<keyword evidence="3" id="KW-1185">Reference proteome</keyword>
<dbReference type="Proteomes" id="UP000283269">
    <property type="component" value="Unassembled WGS sequence"/>
</dbReference>
<dbReference type="EMBL" id="NHYD01001997">
    <property type="protein sequence ID" value="PPQ88862.1"/>
    <property type="molecule type" value="Genomic_DNA"/>
</dbReference>
<dbReference type="InParanoid" id="A0A409XDK2"/>
<name>A0A409XDK2_PSICY</name>
<gene>
    <name evidence="2" type="ORF">CVT25_009588</name>
</gene>
<dbReference type="AlphaFoldDB" id="A0A409XDK2"/>
<reference evidence="2 3" key="1">
    <citation type="journal article" date="2018" name="Evol. Lett.">
        <title>Horizontal gene cluster transfer increased hallucinogenic mushroom diversity.</title>
        <authorList>
            <person name="Reynolds H.T."/>
            <person name="Vijayakumar V."/>
            <person name="Gluck-Thaler E."/>
            <person name="Korotkin H.B."/>
            <person name="Matheny P.B."/>
            <person name="Slot J.C."/>
        </authorList>
    </citation>
    <scope>NUCLEOTIDE SEQUENCE [LARGE SCALE GENOMIC DNA]</scope>
    <source>
        <strain evidence="2 3">2631</strain>
    </source>
</reference>
<sequence>METAVKGLLSEDLVNKQSAGFNANWSIGGSHLTIHTYKDMQESLTKARQYGVQKVTKEYGKNFQFPKQHWISHVALDIQQKGTTNNMSTHPGEGFQQEAAEAYKQTNKKKAEKQMSRIDENQEAIVLIRMAIDNDNRAQSLQSYAEDSMTKPPEEPESYIPEEHWIFGSHNGTQLDS</sequence>
<proteinExistence type="predicted"/>
<dbReference type="STRING" id="93625.A0A409XDK2"/>
<evidence type="ECO:0000313" key="3">
    <source>
        <dbReference type="Proteomes" id="UP000283269"/>
    </source>
</evidence>
<comment type="caution">
    <text evidence="2">The sequence shown here is derived from an EMBL/GenBank/DDBJ whole genome shotgun (WGS) entry which is preliminary data.</text>
</comment>